<proteinExistence type="inferred from homology"/>
<evidence type="ECO:0000259" key="12">
    <source>
        <dbReference type="Pfam" id="PF18401"/>
    </source>
</evidence>
<comment type="caution">
    <text evidence="16">The sequence shown here is derived from an EMBL/GenBank/DDBJ whole genome shotgun (WGS) entry which is preliminary data.</text>
</comment>
<sequence>MSAATAESTFQVDHPTRSPSLRLGNGKVDRDDPGFTSALRSPAILRGTLRRLIRGSAFLAFNLERYPSKGSGMGRRLRSSVLITLMFSLLLHCLGGNLVVAENRRPKNVQVSLRAKWSGTPLLLEAGELLSKQSKDLFWEFTDLWLEPDKGSDCLTARCCIQKIVDDSRTLLSEALGSIFEFSFTLRSASPRIVLYRQLAEDSFSSYPIDDEINSASITGEKQIPDANYFLSTPITRNHGGHCCWVDTGNALLFNTSELLVWFKNSSNGLKEYMEQIEIFEFDHVYPGSNSASPVAILYGAIGTECFREFHVLLAEASRQGKVKYVVRPVLLPGCQTASSYCGAVGSSDAVNLAGYGVELALKNMEYKAMDDSTVRKGVILEDPRTEDLSQEIRGFIFHKILERKPELATEVMAFREYLLSSTVSEALEVWELKDLGHQTVQRIIHASDPLQSMQEINQNFPSIVSSLSRMKLNESIKDEVLANQRMVPPGKSLMALNGALINIEDIDLYQLMDLVQQELSFADQFSKLKEIISVVSSVLCLCADIVVQVALMRKEPQGIQKKVCCLQKTLVACESPITSVLLVHLTAQDIFLLNFLQLPSSVIQKLLSATPPSESNIFRVDFRSGYVHYLNNLEEDAMYNRWRSNINEILMPVFPGQFRYIRKNLFHAVYIIDMVLSLYQSSIPMRFGIILYSSKLVKAINKNDGHLLTSLHNDKRAEDVSSFIIRLFLYVKENYDTQLAFQFLSSVCHSGPLLLIILICSAVNDVGRFWQDEDVLGEKTVGVHDVEGAFVETLISKTKSPQDVLLKLEKESTYKDEVEGSSNFVLKLGLSSLECCFLMNGLVHDEVSEEASINAMNEELPRIQEQVYYGHINSKTDVLEKFLSENAYQRYNLQILNEAKGQKRFISLFSSYAGTKGMLEDMNYLHSHGSMDDLKPVTHLLAVSITSRTGMELLHEGIKYLIEGSKRARVGILLYGAESTYSPASLFMKIFDTTISLYSYKAKVLDFLEELCSFYEGRYMTVPLLDSENFGIFSDMVHELAEKFGLPFDHYNATFSDFSVAETKMQNEKVSGLLCGQLGLQYGSNAVITNGRIFILKEGSLFLSDDLSLLESVEFERRTKYIYEIIEKVEWVDIDPDYLTSKFYSDLIMLVSSSLSTREQSSERARFEILNAKYSAVNLNNGNSSIHIDAVIDPLSPSGQKLTPLLHVLWKCVRPSLRIILNPISSLADIPLKNYYRFVVPSLDDFSAVDYSVNGPKAFFSNMPMSKTLTMNLDVPEPWLVEPVVAIHDLDNILLENLGDLRTLQAVFELEALILTGHCSEKDHDPPRGLQLILGTKRVPHLVDTLVMANLGYWQMKVSPGVWYLQLAPGRSADLYVLKENGDESSSALLITINDLRGKVVHLGVAKKRGKEHEELLSASDDHMEQKRKDDENKWNANILKWATGFIGSGGLPRRKDEIRPGFPDVVLALAVCLRICIAAAGKLIWALGVGVREYERFLKIMILSVLKNTQRPVKFWFIKNYLSPQFKDVIPHMAQEYGFQYELITYKWPTWLHKQKEKQRIIWAYKILFLDVIFPLSLKKVIFVDADQVVRADMGDLYDMDLKGRPLAYTPFCDNNKEMDGYRFWRQGFWRDHLRGKPYHISALYVVDLMKLRQTAAGDTLRVYYETLSKDPNSLSNLDQIIRLFLYVKENYDTQLAFQFLSSVCHSGPLLLIILICSAVNDVGRFWQDEDVLGEKTVGVHDVEGAFVETLISKTKSPQDVLLKLEKESTYKDEVEGSSNFVLKLGLSSLECCFLMNGLVHDEVSEEASINAMNEELPRIQEQVYYGHINSKTDVLEKFLSENAYQRYNLQILNEAKGQKRFISLFSSYAGTKGMLEDMNYLHSHGSMDDLKPVTHLLAVSITSRTGMELLHEGIKYLIEGSKRARVGILLYGAESTYSPASLFMKIFDTTISLYSYKAKVLDFLEELCSFYEGRYMTVPLLDSENFGIFSDMVHELAEKFGLPFDHYNATFSDFSVAETKMQNEKVSGLLCGQLGLQYGSNAVITNGRIFILKEGSLFLSDDLSLLESVEFERRTKYIYEIIEKVEWVDIDPDYLTSKFYSDLIMLVSSSLSTREQSSERARFEILNAKYSAVNLNNGNSSIHIDAVIDPLSPSGQKLTPLLHVLWKCVRPSLRIILNPISSLADIPLKNYYRFVVPSLDDFSAVDYSVNGPKAFFSNMPMSKTLTMNLDVPEPWLVEPVVAIHDLDNILLENLGDLRTLQAVFELEALILTGHCSEKDHDPPRGLQLILGTKRVPHLVDTLVMANLGYWQMKVSPGVWYLQLAPGRSADLYVLKENGDESSSALLITINDLRGKVVHLGVAKKRGKEHEELLSASDDHMEQKRKDDENKWNANILKWATGFIGSGGLPRRKDEIRPGFPDVVLALAVCLRICIAAAGKLIWALGVGDHKHGGRQGETINIFSVASGHLYERFLKIMILSVLKNTQRPVKFWFIKNYLSPQFKDVIPHMAQEYGFQYELITYKWPTWLHKQKEKQRIIWAYKILFLDVIFPLSLKKVIFVDADQVVRADMGDLYDMDLKGRPLAYTPFCDNNKEMDGYRFWRQGFWRDHLRGKPYHISALYVVDLMKLRQTAAGDTLRVYYETLSKDPNSLSNLDQDLPNYAQHTVPIFSLPQEWLWCESWCGNSTKARAKTIDLCNNPMTKEPKLQGAKRIVPEWVDLDAEARLVTARILGEEVESSETVTPSSSVPDTSQSNHQKDEL</sequence>
<feature type="domain" description="UGGT thioredoxin-like" evidence="12">
    <location>
        <begin position="426"/>
        <end position="530"/>
    </location>
</feature>
<dbReference type="UniPathway" id="UPA00378"/>
<evidence type="ECO:0000256" key="10">
    <source>
        <dbReference type="SAM" id="Phobius"/>
    </source>
</evidence>
<evidence type="ECO:0000256" key="4">
    <source>
        <dbReference type="ARBA" id="ARBA00006351"/>
    </source>
</evidence>
<dbReference type="Proteomes" id="UP000734854">
    <property type="component" value="Unassembled WGS sequence"/>
</dbReference>
<comment type="subcellular location">
    <subcellularLocation>
        <location evidence="2">Endoplasmic reticulum lumen</location>
    </subcellularLocation>
</comment>
<feature type="domain" description="UDP-glucose:glycoprotein glucosyltransferase thioredoxin-like" evidence="14">
    <location>
        <begin position="913"/>
        <end position="1157"/>
    </location>
</feature>
<dbReference type="Pfam" id="PF18400">
    <property type="entry name" value="Thioredoxin_12"/>
    <property type="match status" value="1"/>
</dbReference>
<evidence type="ECO:0000259" key="14">
    <source>
        <dbReference type="Pfam" id="PF18403"/>
    </source>
</evidence>
<feature type="domain" description="UGGT thioredoxin-like" evidence="13">
    <location>
        <begin position="622"/>
        <end position="896"/>
    </location>
</feature>
<dbReference type="FunFam" id="3.90.550.10:FF:000054">
    <property type="entry name" value="UDP-glucose:glycoprotein glucosyltransferase 1"/>
    <property type="match status" value="1"/>
</dbReference>
<evidence type="ECO:0000256" key="8">
    <source>
        <dbReference type="ARBA" id="ARBA00023180"/>
    </source>
</evidence>
<feature type="domain" description="Glucosyltransferase 24 catalytic" evidence="15">
    <location>
        <begin position="2462"/>
        <end position="2727"/>
    </location>
</feature>
<dbReference type="GO" id="GO:0003980">
    <property type="term" value="F:UDP-glucose:glycoprotein glucosyltransferase activity"/>
    <property type="evidence" value="ECO:0007669"/>
    <property type="project" value="InterPro"/>
</dbReference>
<gene>
    <name evidence="16" type="ORF">ZIOFF_017026</name>
</gene>
<dbReference type="GO" id="GO:0051082">
    <property type="term" value="F:unfolded protein binding"/>
    <property type="evidence" value="ECO:0007669"/>
    <property type="project" value="TreeGrafter"/>
</dbReference>
<dbReference type="EMBL" id="JACMSC010000005">
    <property type="protein sequence ID" value="KAG6519997.1"/>
    <property type="molecule type" value="Genomic_DNA"/>
</dbReference>
<keyword evidence="5" id="KW-0808">Transferase</keyword>
<feature type="domain" description="UDP-glucose:glycoprotein glucosyltransferase thioredoxin-like" evidence="14">
    <location>
        <begin position="1871"/>
        <end position="2115"/>
    </location>
</feature>
<keyword evidence="10" id="KW-0472">Membrane</keyword>
<feature type="region of interest" description="Disordered" evidence="9">
    <location>
        <begin position="1"/>
        <end position="34"/>
    </location>
</feature>
<keyword evidence="10" id="KW-0812">Transmembrane</keyword>
<dbReference type="PANTHER" id="PTHR11226:SF0">
    <property type="entry name" value="UDP-GLUCOSE:GLYCOPROTEIN GLUCOSYLTRANSFERASE"/>
    <property type="match status" value="1"/>
</dbReference>
<evidence type="ECO:0000313" key="16">
    <source>
        <dbReference type="EMBL" id="KAG6519997.1"/>
    </source>
</evidence>
<evidence type="ECO:0000256" key="3">
    <source>
        <dbReference type="ARBA" id="ARBA00004922"/>
    </source>
</evidence>
<feature type="region of interest" description="Disordered" evidence="9">
    <location>
        <begin position="2735"/>
        <end position="2763"/>
    </location>
</feature>
<dbReference type="InterPro" id="IPR040692">
    <property type="entry name" value="UGGT_TRXL_3"/>
</dbReference>
<evidence type="ECO:0000256" key="2">
    <source>
        <dbReference type="ARBA" id="ARBA00004319"/>
    </source>
</evidence>
<name>A0A8J5H361_ZINOF</name>
<comment type="similarity">
    <text evidence="4">Belongs to the glycosyltransferase 8 family.</text>
</comment>
<keyword evidence="6" id="KW-0732">Signal</keyword>
<protein>
    <recommendedName>
        <fullName evidence="18">UDP-glucose:glycoprotein glucosyltransferase</fullName>
    </recommendedName>
</protein>
<keyword evidence="8" id="KW-0325">Glycoprotein</keyword>
<evidence type="ECO:0000256" key="1">
    <source>
        <dbReference type="ARBA" id="ARBA00001913"/>
    </source>
</evidence>
<evidence type="ECO:0008006" key="18">
    <source>
        <dbReference type="Google" id="ProtNLM"/>
    </source>
</evidence>
<dbReference type="GO" id="GO:0005788">
    <property type="term" value="C:endoplasmic reticulum lumen"/>
    <property type="evidence" value="ECO:0007669"/>
    <property type="project" value="UniProtKB-SubCell"/>
</dbReference>
<dbReference type="InterPro" id="IPR040497">
    <property type="entry name" value="Glyco_transf_24"/>
</dbReference>
<evidence type="ECO:0000259" key="15">
    <source>
        <dbReference type="Pfam" id="PF18404"/>
    </source>
</evidence>
<dbReference type="PANTHER" id="PTHR11226">
    <property type="entry name" value="UDP-GLUCOSE GLYCOPROTEIN:GLUCOSYLTRANSFERASE"/>
    <property type="match status" value="1"/>
</dbReference>
<dbReference type="InterPro" id="IPR009448">
    <property type="entry name" value="UDP-g_GGtrans"/>
</dbReference>
<comment type="cofactor">
    <cofactor evidence="1">
        <name>Ca(2+)</name>
        <dbReference type="ChEBI" id="CHEBI:29108"/>
    </cofactor>
</comment>
<dbReference type="CDD" id="cd06432">
    <property type="entry name" value="GT8_HUGT1_C_like"/>
    <property type="match status" value="1"/>
</dbReference>
<dbReference type="InterPro" id="IPR029044">
    <property type="entry name" value="Nucleotide-diphossugar_trans"/>
</dbReference>
<dbReference type="InterPro" id="IPR040525">
    <property type="entry name" value="UGGT_TRXL_4"/>
</dbReference>
<dbReference type="Pfam" id="PF06427">
    <property type="entry name" value="UDP-g_GGTase"/>
    <property type="match status" value="2"/>
</dbReference>
<dbReference type="Pfam" id="PF18401">
    <property type="entry name" value="Thioredoxin_13"/>
    <property type="match status" value="1"/>
</dbReference>
<dbReference type="Pfam" id="PF18402">
    <property type="entry name" value="Thioredoxin_14"/>
    <property type="match status" value="1"/>
</dbReference>
<evidence type="ECO:0000259" key="11">
    <source>
        <dbReference type="Pfam" id="PF18400"/>
    </source>
</evidence>
<accession>A0A8J5H361</accession>
<dbReference type="InterPro" id="IPR040694">
    <property type="entry name" value="UGGT_TRXL_2"/>
</dbReference>
<reference evidence="16 17" key="1">
    <citation type="submission" date="2020-08" db="EMBL/GenBank/DDBJ databases">
        <title>Plant Genome Project.</title>
        <authorList>
            <person name="Zhang R.-G."/>
        </authorList>
    </citation>
    <scope>NUCLEOTIDE SEQUENCE [LARGE SCALE GENOMIC DNA]</scope>
    <source>
        <tissue evidence="16">Rhizome</tissue>
    </source>
</reference>
<dbReference type="Gene3D" id="3.90.550.10">
    <property type="entry name" value="Spore Coat Polysaccharide Biosynthesis Protein SpsA, Chain A"/>
    <property type="match status" value="2"/>
</dbReference>
<feature type="compositionally biased region" description="Polar residues" evidence="9">
    <location>
        <begin position="1"/>
        <end position="11"/>
    </location>
</feature>
<feature type="domain" description="Glucosyltransferase 24 catalytic" evidence="15">
    <location>
        <begin position="1494"/>
        <end position="1683"/>
    </location>
</feature>
<keyword evidence="10" id="KW-1133">Transmembrane helix</keyword>
<keyword evidence="17" id="KW-1185">Reference proteome</keyword>
<feature type="compositionally biased region" description="Low complexity" evidence="9">
    <location>
        <begin position="2741"/>
        <end position="2754"/>
    </location>
</feature>
<comment type="pathway">
    <text evidence="3">Protein modification; protein glycosylation.</text>
</comment>
<evidence type="ECO:0000259" key="13">
    <source>
        <dbReference type="Pfam" id="PF18402"/>
    </source>
</evidence>
<dbReference type="SUPFAM" id="SSF53448">
    <property type="entry name" value="Nucleotide-diphospho-sugar transferases"/>
    <property type="match status" value="2"/>
</dbReference>
<feature type="transmembrane region" description="Helical" evidence="10">
    <location>
        <begin position="81"/>
        <end position="100"/>
    </location>
</feature>
<dbReference type="GO" id="GO:0036503">
    <property type="term" value="P:ERAD pathway"/>
    <property type="evidence" value="ECO:0007669"/>
    <property type="project" value="TreeGrafter"/>
</dbReference>
<keyword evidence="7" id="KW-0256">Endoplasmic reticulum</keyword>
<evidence type="ECO:0000256" key="7">
    <source>
        <dbReference type="ARBA" id="ARBA00022824"/>
    </source>
</evidence>
<dbReference type="InterPro" id="IPR040693">
    <property type="entry name" value="UGGT_TRXL_1"/>
</dbReference>
<organism evidence="16 17">
    <name type="scientific">Zingiber officinale</name>
    <name type="common">Ginger</name>
    <name type="synonym">Amomum zingiber</name>
    <dbReference type="NCBI Taxonomy" id="94328"/>
    <lineage>
        <taxon>Eukaryota</taxon>
        <taxon>Viridiplantae</taxon>
        <taxon>Streptophyta</taxon>
        <taxon>Embryophyta</taxon>
        <taxon>Tracheophyta</taxon>
        <taxon>Spermatophyta</taxon>
        <taxon>Magnoliopsida</taxon>
        <taxon>Liliopsida</taxon>
        <taxon>Zingiberales</taxon>
        <taxon>Zingiberaceae</taxon>
        <taxon>Zingiber</taxon>
    </lineage>
</organism>
<evidence type="ECO:0000256" key="6">
    <source>
        <dbReference type="ARBA" id="ARBA00022729"/>
    </source>
</evidence>
<dbReference type="Pfam" id="PF18403">
    <property type="entry name" value="Thioredoxin_15"/>
    <property type="match status" value="2"/>
</dbReference>
<dbReference type="GO" id="GO:0018279">
    <property type="term" value="P:protein N-linked glycosylation via asparagine"/>
    <property type="evidence" value="ECO:0007669"/>
    <property type="project" value="TreeGrafter"/>
</dbReference>
<feature type="domain" description="UGGT thioredoxin-like" evidence="11">
    <location>
        <begin position="120"/>
        <end position="334"/>
    </location>
</feature>
<dbReference type="Pfam" id="PF18404">
    <property type="entry name" value="Glyco_transf_24"/>
    <property type="match status" value="2"/>
</dbReference>
<evidence type="ECO:0000256" key="9">
    <source>
        <dbReference type="SAM" id="MobiDB-lite"/>
    </source>
</evidence>
<evidence type="ECO:0000313" key="17">
    <source>
        <dbReference type="Proteomes" id="UP000734854"/>
    </source>
</evidence>
<evidence type="ECO:0000256" key="5">
    <source>
        <dbReference type="ARBA" id="ARBA00022679"/>
    </source>
</evidence>